<gene>
    <name evidence="2" type="ORF">J2S76_001736</name>
</gene>
<sequence length="55" mass="5814">MAEPMAEVAPSRGSFWNWGAGIIALLIIGAAIGLWARHGAAVFFDMLTAGLAYCF</sequence>
<keyword evidence="1" id="KW-0472">Membrane</keyword>
<dbReference type="Proteomes" id="UP001238467">
    <property type="component" value="Unassembled WGS sequence"/>
</dbReference>
<dbReference type="RefSeq" id="WP_307059508.1">
    <property type="nucleotide sequence ID" value="NZ_JAUSUH010000003.1"/>
</dbReference>
<keyword evidence="1" id="KW-1133">Transmembrane helix</keyword>
<accession>A0ABU0DFW6</accession>
<keyword evidence="1" id="KW-0812">Transmembrane</keyword>
<protein>
    <submittedName>
        <fullName evidence="2">Uncharacterized protein</fullName>
    </submittedName>
</protein>
<comment type="caution">
    <text evidence="2">The sequence shown here is derived from an EMBL/GenBank/DDBJ whole genome shotgun (WGS) entry which is preliminary data.</text>
</comment>
<name>A0ABU0DFW6_9HYPH</name>
<organism evidence="2 3">
    <name type="scientific">Ancylobacter vacuolatus</name>
    <dbReference type="NCBI Taxonomy" id="223389"/>
    <lineage>
        <taxon>Bacteria</taxon>
        <taxon>Pseudomonadati</taxon>
        <taxon>Pseudomonadota</taxon>
        <taxon>Alphaproteobacteria</taxon>
        <taxon>Hyphomicrobiales</taxon>
        <taxon>Xanthobacteraceae</taxon>
        <taxon>Ancylobacter</taxon>
    </lineage>
</organism>
<evidence type="ECO:0000313" key="3">
    <source>
        <dbReference type="Proteomes" id="UP001238467"/>
    </source>
</evidence>
<keyword evidence="3" id="KW-1185">Reference proteome</keyword>
<reference evidence="2 3" key="1">
    <citation type="submission" date="2023-07" db="EMBL/GenBank/DDBJ databases">
        <title>Genomic Encyclopedia of Type Strains, Phase IV (KMG-IV): sequencing the most valuable type-strain genomes for metagenomic binning, comparative biology and taxonomic classification.</title>
        <authorList>
            <person name="Goeker M."/>
        </authorList>
    </citation>
    <scope>NUCLEOTIDE SEQUENCE [LARGE SCALE GENOMIC DNA]</scope>
    <source>
        <strain evidence="2 3">DSM 1277</strain>
    </source>
</reference>
<feature type="transmembrane region" description="Helical" evidence="1">
    <location>
        <begin position="15"/>
        <end position="36"/>
    </location>
</feature>
<proteinExistence type="predicted"/>
<evidence type="ECO:0000313" key="2">
    <source>
        <dbReference type="EMBL" id="MDQ0347312.1"/>
    </source>
</evidence>
<evidence type="ECO:0000256" key="1">
    <source>
        <dbReference type="SAM" id="Phobius"/>
    </source>
</evidence>
<dbReference type="EMBL" id="JAUSUH010000003">
    <property type="protein sequence ID" value="MDQ0347312.1"/>
    <property type="molecule type" value="Genomic_DNA"/>
</dbReference>